<dbReference type="Pfam" id="PF14299">
    <property type="entry name" value="PP2"/>
    <property type="match status" value="1"/>
</dbReference>
<evidence type="ECO:0000313" key="2">
    <source>
        <dbReference type="EMBL" id="QCE03099.1"/>
    </source>
</evidence>
<dbReference type="Proteomes" id="UP000501690">
    <property type="component" value="Linkage Group LG8"/>
</dbReference>
<dbReference type="AlphaFoldDB" id="A0A4D6MSM5"/>
<organism evidence="2 3">
    <name type="scientific">Vigna unguiculata</name>
    <name type="common">Cowpea</name>
    <dbReference type="NCBI Taxonomy" id="3917"/>
    <lineage>
        <taxon>Eukaryota</taxon>
        <taxon>Viridiplantae</taxon>
        <taxon>Streptophyta</taxon>
        <taxon>Embryophyta</taxon>
        <taxon>Tracheophyta</taxon>
        <taxon>Spermatophyta</taxon>
        <taxon>Magnoliopsida</taxon>
        <taxon>eudicotyledons</taxon>
        <taxon>Gunneridae</taxon>
        <taxon>Pentapetalae</taxon>
        <taxon>rosids</taxon>
        <taxon>fabids</taxon>
        <taxon>Fabales</taxon>
        <taxon>Fabaceae</taxon>
        <taxon>Papilionoideae</taxon>
        <taxon>50 kb inversion clade</taxon>
        <taxon>NPAAA clade</taxon>
        <taxon>indigoferoid/millettioid clade</taxon>
        <taxon>Phaseoleae</taxon>
        <taxon>Vigna</taxon>
    </lineage>
</organism>
<dbReference type="EMBL" id="CP039352">
    <property type="protein sequence ID" value="QCE03099.1"/>
    <property type="molecule type" value="Genomic_DNA"/>
</dbReference>
<dbReference type="PANTHER" id="PTHR32278">
    <property type="entry name" value="F-BOX DOMAIN-CONTAINING PROTEIN"/>
    <property type="match status" value="1"/>
</dbReference>
<sequence>MVPPPIVLKTFGTVLGELLAAVMKIREETAMFKRTLDALQSTLMSLTPVIRDIERLDGDLGRSKEELEPLKKITEDGTKLVYDCSKVQWFNCVSRCRSKAELKILNDWFRTDFNTILTAHYVRDQKEILRLKKLNQGINLLHPQPGAYVVTARDLYIAWGDTALYWTWTPSTHPSFPEVAELRSVCWLEITGWIKTSSLPSNQYEAYFVFSKGGKGTFGFHKQPVEVSLKVVGEEGDGQKQAGYLELETRPNRTYNAALTRPLISKPEPMFEVKRRPDGLLEVKLGGFFTGGREDKEVQMGVHEIKDLWWKGGIIVQGIEIRPK</sequence>
<reference evidence="2 3" key="1">
    <citation type="submission" date="2019-04" db="EMBL/GenBank/DDBJ databases">
        <title>An improved genome assembly and genetic linkage map for asparagus bean, Vigna unguiculata ssp. sesquipedialis.</title>
        <authorList>
            <person name="Xia Q."/>
            <person name="Zhang R."/>
            <person name="Dong Y."/>
        </authorList>
    </citation>
    <scope>NUCLEOTIDE SEQUENCE [LARGE SCALE GENOMIC DNA]</scope>
    <source>
        <tissue evidence="2">Leaf</tissue>
    </source>
</reference>
<dbReference type="InterPro" id="IPR008808">
    <property type="entry name" value="Powdery_mildew-R_dom"/>
</dbReference>
<keyword evidence="3" id="KW-1185">Reference proteome</keyword>
<evidence type="ECO:0000259" key="1">
    <source>
        <dbReference type="PROSITE" id="PS51153"/>
    </source>
</evidence>
<dbReference type="Pfam" id="PF05659">
    <property type="entry name" value="RPW8"/>
    <property type="match status" value="1"/>
</dbReference>
<gene>
    <name evidence="2" type="ORF">DEO72_LG8g1120</name>
</gene>
<dbReference type="InterPro" id="IPR025886">
    <property type="entry name" value="PP2-like"/>
</dbReference>
<accession>A0A4D6MSM5</accession>
<feature type="domain" description="RPW8" evidence="1">
    <location>
        <begin position="1"/>
        <end position="151"/>
    </location>
</feature>
<proteinExistence type="predicted"/>
<dbReference type="PROSITE" id="PS51153">
    <property type="entry name" value="RPW8"/>
    <property type="match status" value="1"/>
</dbReference>
<dbReference type="PANTHER" id="PTHR32278:SF111">
    <property type="entry name" value="F-BOX PROTEIN PP2-B12-RELATED"/>
    <property type="match status" value="1"/>
</dbReference>
<protein>
    <submittedName>
        <fullName evidence="2">Phloem protein 2-like</fullName>
    </submittedName>
</protein>
<name>A0A4D6MSM5_VIGUN</name>
<evidence type="ECO:0000313" key="3">
    <source>
        <dbReference type="Proteomes" id="UP000501690"/>
    </source>
</evidence>